<organism evidence="2 3">
    <name type="scientific">Salix dunnii</name>
    <dbReference type="NCBI Taxonomy" id="1413687"/>
    <lineage>
        <taxon>Eukaryota</taxon>
        <taxon>Viridiplantae</taxon>
        <taxon>Streptophyta</taxon>
        <taxon>Embryophyta</taxon>
        <taxon>Tracheophyta</taxon>
        <taxon>Spermatophyta</taxon>
        <taxon>Magnoliopsida</taxon>
        <taxon>eudicotyledons</taxon>
        <taxon>Gunneridae</taxon>
        <taxon>Pentapetalae</taxon>
        <taxon>rosids</taxon>
        <taxon>fabids</taxon>
        <taxon>Malpighiales</taxon>
        <taxon>Salicaceae</taxon>
        <taxon>Saliceae</taxon>
        <taxon>Salix</taxon>
    </lineage>
</organism>
<comment type="caution">
    <text evidence="2">The sequence shown here is derived from an EMBL/GenBank/DDBJ whole genome shotgun (WGS) entry which is preliminary data.</text>
</comment>
<proteinExistence type="predicted"/>
<keyword evidence="1" id="KW-0472">Membrane</keyword>
<accession>A0A835NAN8</accession>
<dbReference type="EMBL" id="JADGMS010000001">
    <property type="protein sequence ID" value="KAF9689104.1"/>
    <property type="molecule type" value="Genomic_DNA"/>
</dbReference>
<protein>
    <submittedName>
        <fullName evidence="2">Uncharacterized protein</fullName>
    </submittedName>
</protein>
<keyword evidence="3" id="KW-1185">Reference proteome</keyword>
<keyword evidence="1" id="KW-1133">Transmembrane helix</keyword>
<evidence type="ECO:0000313" key="2">
    <source>
        <dbReference type="EMBL" id="KAF9689104.1"/>
    </source>
</evidence>
<dbReference type="AlphaFoldDB" id="A0A835NAN8"/>
<feature type="transmembrane region" description="Helical" evidence="1">
    <location>
        <begin position="101"/>
        <end position="118"/>
    </location>
</feature>
<evidence type="ECO:0000313" key="3">
    <source>
        <dbReference type="Proteomes" id="UP000657918"/>
    </source>
</evidence>
<gene>
    <name evidence="2" type="ORF">SADUNF_Sadunf01G0057000</name>
</gene>
<reference evidence="2 3" key="1">
    <citation type="submission" date="2020-10" db="EMBL/GenBank/DDBJ databases">
        <title>Plant Genome Project.</title>
        <authorList>
            <person name="Zhang R.-G."/>
        </authorList>
    </citation>
    <scope>NUCLEOTIDE SEQUENCE [LARGE SCALE GENOMIC DNA]</scope>
    <source>
        <strain evidence="2">FAFU-HL-1</strain>
        <tissue evidence="2">Leaf</tissue>
    </source>
</reference>
<sequence>MVAADWLRSNKREDDLVGRSDSVDASVAFSGGATTDESSGRNVEIRRIHKEERLKLKETQELLISKNSSMADWPHLWTTGRCSIVSKSRVRRASLIRNPTNLLLLCFCSLSWLMILRLPK</sequence>
<name>A0A835NAN8_9ROSI</name>
<evidence type="ECO:0000256" key="1">
    <source>
        <dbReference type="SAM" id="Phobius"/>
    </source>
</evidence>
<keyword evidence="1" id="KW-0812">Transmembrane</keyword>
<dbReference type="Proteomes" id="UP000657918">
    <property type="component" value="Unassembled WGS sequence"/>
</dbReference>